<organism evidence="2 3">
    <name type="scientific">Paenibacillus mendelii</name>
    <dbReference type="NCBI Taxonomy" id="206163"/>
    <lineage>
        <taxon>Bacteria</taxon>
        <taxon>Bacillati</taxon>
        <taxon>Bacillota</taxon>
        <taxon>Bacilli</taxon>
        <taxon>Bacillales</taxon>
        <taxon>Paenibacillaceae</taxon>
        <taxon>Paenibacillus</taxon>
    </lineage>
</organism>
<feature type="chain" id="PRO_5047105852" description="Lipoprotein LpqB beta-propeller domain-containing protein" evidence="1">
    <location>
        <begin position="25"/>
        <end position="566"/>
    </location>
</feature>
<protein>
    <recommendedName>
        <fullName evidence="4">Lipoprotein LpqB beta-propeller domain-containing protein</fullName>
    </recommendedName>
</protein>
<keyword evidence="1" id="KW-0732">Signal</keyword>
<name>A0ABV6J8C7_9BACL</name>
<evidence type="ECO:0008006" key="4">
    <source>
        <dbReference type="Google" id="ProtNLM"/>
    </source>
</evidence>
<dbReference type="RefSeq" id="WP_204819253.1">
    <property type="nucleotide sequence ID" value="NZ_JANHOF010000003.1"/>
</dbReference>
<gene>
    <name evidence="2" type="ORF">ACFFJ8_12260</name>
</gene>
<evidence type="ECO:0000313" key="3">
    <source>
        <dbReference type="Proteomes" id="UP001589818"/>
    </source>
</evidence>
<dbReference type="EMBL" id="JBHLVF010000017">
    <property type="protein sequence ID" value="MFC0392135.1"/>
    <property type="molecule type" value="Genomic_DNA"/>
</dbReference>
<dbReference type="Proteomes" id="UP001589818">
    <property type="component" value="Unassembled WGS sequence"/>
</dbReference>
<keyword evidence="3" id="KW-1185">Reference proteome</keyword>
<sequence>MGRMNAFRLLLGLLLLILAGCTNNDEPPEHKPASFPAIEGVTSINVYDDRSSTRITHIADPGVISDMLTELKTAKTSYFDDPEYLGTLLRVEMKRENTTETYYINDLRESASSLSGKIYPKVSTEKGAVWSISGSLIKRFRGEAPQTSELQPPLLYIQLQKESGAIVVESNQEISRKSVREALEASLQLIEKDGGVPFSYEMDWTDDLQRFVIRTNGLEEGESVRFRLDAAHTISGVPYEDDSQPNRNTVQLTIPPEQNQIRLIDVHEDGDKVMVAQDSALVQVVQVQDDAGTLLPYALVHGEGKQGSHSLLPIGAGGSYTIEVKEWPEHGEPYANDYGGEFLFSDRFYTDKTYAVYGNRTLYEVAWKEGKARKLYDSQEPVYGIASSPDGKRIGLLVASDSFLGPMADLVVLDQNGKKLKQWPSAGYISHSDGFLFSYPMTWTDNNTVAAPLVGVADITRGKAILDVNEGSVIKVKDPELPKAAADRLKLEAGSSVEIIRVLPEPSAQEVRYAAVQTAEAGIWLIDVQNDSAAWIGTGLLLGWNEEQQLAVFDASNEQPPYFLAP</sequence>
<feature type="signal peptide" evidence="1">
    <location>
        <begin position="1"/>
        <end position="24"/>
    </location>
</feature>
<evidence type="ECO:0000256" key="1">
    <source>
        <dbReference type="SAM" id="SignalP"/>
    </source>
</evidence>
<dbReference type="PROSITE" id="PS51257">
    <property type="entry name" value="PROKAR_LIPOPROTEIN"/>
    <property type="match status" value="1"/>
</dbReference>
<dbReference type="SUPFAM" id="SSF82171">
    <property type="entry name" value="DPP6 N-terminal domain-like"/>
    <property type="match status" value="1"/>
</dbReference>
<accession>A0ABV6J8C7</accession>
<comment type="caution">
    <text evidence="2">The sequence shown here is derived from an EMBL/GenBank/DDBJ whole genome shotgun (WGS) entry which is preliminary data.</text>
</comment>
<evidence type="ECO:0000313" key="2">
    <source>
        <dbReference type="EMBL" id="MFC0392135.1"/>
    </source>
</evidence>
<reference evidence="2 3" key="1">
    <citation type="submission" date="2024-09" db="EMBL/GenBank/DDBJ databases">
        <authorList>
            <person name="Sun Q."/>
            <person name="Mori K."/>
        </authorList>
    </citation>
    <scope>NUCLEOTIDE SEQUENCE [LARGE SCALE GENOMIC DNA]</scope>
    <source>
        <strain evidence="2 3">CCM 4839</strain>
    </source>
</reference>
<proteinExistence type="predicted"/>